<reference evidence="3" key="1">
    <citation type="journal article" date="2003" name="Plasmid">
        <title>Nucleotide sequence based characterizations of two cryptic plasmids from the marine bacterium Ruegeria isolate PR1b.</title>
        <authorList>
            <person name="Zhong Z."/>
            <person name="Caspi R."/>
            <person name="Helinski D."/>
            <person name="Knauf V."/>
            <person name="Sykes S."/>
            <person name="O'Byrne C."/>
            <person name="Shea T.P."/>
            <person name="Wilkinson J.E."/>
            <person name="DeLoughery C."/>
            <person name="Toukdarian A."/>
        </authorList>
    </citation>
    <scope>NUCLEOTIDE SEQUENCE</scope>
    <source>
        <strain evidence="3">PR1b</strain>
        <plasmid evidence="3">pSD25</plasmid>
    </source>
</reference>
<dbReference type="AlphaFoldDB" id="Q8KW60"/>
<dbReference type="EMBL" id="AF416331">
    <property type="protein sequence ID" value="AAN05203.1"/>
    <property type="molecule type" value="Genomic_DNA"/>
</dbReference>
<keyword evidence="3" id="KW-0614">Plasmid</keyword>
<evidence type="ECO:0000313" key="3">
    <source>
        <dbReference type="EMBL" id="AAN05203.1"/>
    </source>
</evidence>
<keyword evidence="1" id="KW-0175">Coiled coil</keyword>
<sequence>METTYTELNASNEEAQRQQIQAELEAAITQLQAAMDAIAASSPEGTSSTAYQELADLLSNLVASQAQMTTGSPAILSSIRQALPTTLGLVTQAVQQNTQIAATETANYIMDMNESQIVHLQQQHYQASQQFQQFEQTAYAQLQVRALMTGTDISSFNQARAALQDEYEKAKGDLLAMVEADALRASNLRMGLEATGTPTSEIDVAIQQEQSAEKRYLELAAIDARKMGQQQGLTGQELAKFVEQTTQKAQEHLQDRKDDLSERHEHARATGQSKAPPSSLAQHQVNPFAAMDSSLASQEEPLTEASAPLPTPTSAKAETMQRS</sequence>
<feature type="compositionally biased region" description="Polar residues" evidence="2">
    <location>
        <begin position="312"/>
        <end position="323"/>
    </location>
</feature>
<dbReference type="RefSeq" id="WP_011102829.1">
    <property type="nucleotide sequence ID" value="NC_004574.1"/>
</dbReference>
<proteinExistence type="predicted"/>
<organism evidence="3">
    <name type="scientific">Ruegeria sp. PR1b</name>
    <dbReference type="NCBI Taxonomy" id="185588"/>
    <lineage>
        <taxon>Bacteria</taxon>
        <taxon>Pseudomonadati</taxon>
        <taxon>Pseudomonadota</taxon>
        <taxon>Alphaproteobacteria</taxon>
        <taxon>Rhodobacterales</taxon>
        <taxon>Roseobacteraceae</taxon>
        <taxon>Ruegeria</taxon>
    </lineage>
</organism>
<name>Q8KW60_9RHOB</name>
<feature type="coiled-coil region" evidence="1">
    <location>
        <begin position="5"/>
        <end position="37"/>
    </location>
</feature>
<evidence type="ECO:0000256" key="2">
    <source>
        <dbReference type="SAM" id="MobiDB-lite"/>
    </source>
</evidence>
<protein>
    <submittedName>
        <fullName evidence="3">RC130</fullName>
    </submittedName>
</protein>
<feature type="region of interest" description="Disordered" evidence="2">
    <location>
        <begin position="245"/>
        <end position="323"/>
    </location>
</feature>
<accession>Q8KW60</accession>
<feature type="compositionally biased region" description="Basic and acidic residues" evidence="2">
    <location>
        <begin position="249"/>
        <end position="268"/>
    </location>
</feature>
<evidence type="ECO:0000256" key="1">
    <source>
        <dbReference type="SAM" id="Coils"/>
    </source>
</evidence>
<geneLocation type="plasmid" evidence="3">
    <name>pSD25</name>
</geneLocation>
<feature type="compositionally biased region" description="Polar residues" evidence="2">
    <location>
        <begin position="270"/>
        <end position="285"/>
    </location>
</feature>